<dbReference type="Pfam" id="PF00132">
    <property type="entry name" value="Hexapep"/>
    <property type="match status" value="1"/>
</dbReference>
<evidence type="ECO:0000256" key="1">
    <source>
        <dbReference type="ARBA" id="ARBA00007274"/>
    </source>
</evidence>
<name>A0A845M497_9RHOB</name>
<evidence type="ECO:0000313" key="2">
    <source>
        <dbReference type="EMBL" id="MZR13829.1"/>
    </source>
</evidence>
<evidence type="ECO:0000313" key="3">
    <source>
        <dbReference type="Proteomes" id="UP000467322"/>
    </source>
</evidence>
<dbReference type="InterPro" id="IPR050179">
    <property type="entry name" value="Trans_hexapeptide_repeat"/>
</dbReference>
<reference evidence="2 3" key="1">
    <citation type="submission" date="2019-12" db="EMBL/GenBank/DDBJ databases">
        <title>Maritimibacter sp. nov. sp. isolated from sea sand.</title>
        <authorList>
            <person name="Kim J."/>
            <person name="Jeong S.E."/>
            <person name="Jung H.S."/>
            <person name="Jeon C.O."/>
        </authorList>
    </citation>
    <scope>NUCLEOTIDE SEQUENCE [LARGE SCALE GENOMIC DNA]</scope>
    <source>
        <strain evidence="2 3">DP07</strain>
    </source>
</reference>
<proteinExistence type="inferred from homology"/>
<dbReference type="SUPFAM" id="SSF51161">
    <property type="entry name" value="Trimeric LpxA-like enzymes"/>
    <property type="match status" value="1"/>
</dbReference>
<gene>
    <name evidence="2" type="ORF">GQE99_12475</name>
</gene>
<accession>A0A845M497</accession>
<comment type="caution">
    <text evidence="2">The sequence shown here is derived from an EMBL/GenBank/DDBJ whole genome shotgun (WGS) entry which is preliminary data.</text>
</comment>
<protein>
    <submittedName>
        <fullName evidence="2">Acyltransferase</fullName>
    </submittedName>
</protein>
<comment type="similarity">
    <text evidence="1">Belongs to the transferase hexapeptide repeat family.</text>
</comment>
<dbReference type="InterPro" id="IPR011004">
    <property type="entry name" value="Trimer_LpxA-like_sf"/>
</dbReference>
<dbReference type="Proteomes" id="UP000467322">
    <property type="component" value="Unassembled WGS sequence"/>
</dbReference>
<dbReference type="EMBL" id="WTUX01000017">
    <property type="protein sequence ID" value="MZR13829.1"/>
    <property type="molecule type" value="Genomic_DNA"/>
</dbReference>
<keyword evidence="2" id="KW-0012">Acyltransferase</keyword>
<sequence length="172" mass="17654">MRRRLKIADLRLRGVLVDSSAAIHPGAIIEPSGGKIVIGARTFIDHGVILRGLGGTIEIGDDCSVNAYSVLQGGGNLRVGNDTRIASHTVIVPSNHVFSDPDIPIRDQGLRQEGILIEGDVWIGAGARVLDGVVLGKGCIVAAGAVVTGSVAPGTIVGGVPARTISVRGKDD</sequence>
<keyword evidence="3" id="KW-1185">Reference proteome</keyword>
<dbReference type="GO" id="GO:0016746">
    <property type="term" value="F:acyltransferase activity"/>
    <property type="evidence" value="ECO:0007669"/>
    <property type="project" value="UniProtKB-KW"/>
</dbReference>
<dbReference type="CDD" id="cd04647">
    <property type="entry name" value="LbH_MAT_like"/>
    <property type="match status" value="1"/>
</dbReference>
<dbReference type="PANTHER" id="PTHR43300">
    <property type="entry name" value="ACETYLTRANSFERASE"/>
    <property type="match status" value="1"/>
</dbReference>
<keyword evidence="2" id="KW-0808">Transferase</keyword>
<dbReference type="PANTHER" id="PTHR43300:SF11">
    <property type="entry name" value="ACETYLTRANSFERASE RV3034C-RELATED"/>
    <property type="match status" value="1"/>
</dbReference>
<dbReference type="Gene3D" id="2.160.10.10">
    <property type="entry name" value="Hexapeptide repeat proteins"/>
    <property type="match status" value="1"/>
</dbReference>
<organism evidence="2 3">
    <name type="scientific">Maritimibacter harenae</name>
    <dbReference type="NCBI Taxonomy" id="2606218"/>
    <lineage>
        <taxon>Bacteria</taxon>
        <taxon>Pseudomonadati</taxon>
        <taxon>Pseudomonadota</taxon>
        <taxon>Alphaproteobacteria</taxon>
        <taxon>Rhodobacterales</taxon>
        <taxon>Roseobacteraceae</taxon>
        <taxon>Maritimibacter</taxon>
    </lineage>
</organism>
<dbReference type="InterPro" id="IPR001451">
    <property type="entry name" value="Hexapep"/>
</dbReference>
<dbReference type="AlphaFoldDB" id="A0A845M497"/>